<dbReference type="GO" id="GO:0019752">
    <property type="term" value="P:carboxylic acid metabolic process"/>
    <property type="evidence" value="ECO:0007669"/>
    <property type="project" value="UniProtKB-ARBA"/>
</dbReference>
<dbReference type="InterPro" id="IPR023401">
    <property type="entry name" value="ODC_N"/>
</dbReference>
<name>A0AAD0P4K7_9BACL</name>
<reference evidence="2 3" key="1">
    <citation type="submission" date="2017-06" db="EMBL/GenBank/DDBJ databases">
        <title>Complete genome sequence of Paenibacillus odorifer CBA7130.</title>
        <authorList>
            <person name="Nam Y.-D."/>
            <person name="Kang J."/>
            <person name="Chung W.-H."/>
        </authorList>
    </citation>
    <scope>NUCLEOTIDE SEQUENCE [LARGE SCALE GENOMIC DNA]</scope>
    <source>
        <strain evidence="2 3">CBA7130</strain>
    </source>
</reference>
<dbReference type="PANTHER" id="PTHR13812">
    <property type="entry name" value="KETIMINE REDUCTASE MU-CRYSTALLIN"/>
    <property type="match status" value="1"/>
</dbReference>
<dbReference type="GO" id="GO:0042562">
    <property type="term" value="F:hormone binding"/>
    <property type="evidence" value="ECO:0007669"/>
    <property type="project" value="TreeGrafter"/>
</dbReference>
<dbReference type="Gene3D" id="3.40.50.720">
    <property type="entry name" value="NAD(P)-binding Rossmann-like Domain"/>
    <property type="match status" value="1"/>
</dbReference>
<dbReference type="InterPro" id="IPR003462">
    <property type="entry name" value="ODC_Mu_crystall"/>
</dbReference>
<dbReference type="SUPFAM" id="SSF51735">
    <property type="entry name" value="NAD(P)-binding Rossmann-fold domains"/>
    <property type="match status" value="1"/>
</dbReference>
<dbReference type="EMBL" id="CP021965">
    <property type="protein sequence ID" value="AWV35414.1"/>
    <property type="molecule type" value="Genomic_DNA"/>
</dbReference>
<sequence>MIVRKILYSHSCNHDEEKEVRLMLVINQNEVAELLTMESCISVMESVLKALSAGQAVQSLRQVLPLQKSNLLGLMPGFLQHEEVAGAKIISVFPGNHGSGLPSHQGLVTLFDSSTGVLKAIVDGQKITAIRTAAVSAAATRYLAREDAEILALLGTGEQAKSHLEAMLRVRPIREVKVWSRTLAKAQDFQMEMSQKYDVQIIVAETVQTAVSAADIICTVTASTEPVLKGEWLKPGVHINAVGACRPNDRELDSETVQLAKLYVDRLESAQNESGDYLIPLNEGKITADHIVGEIGELISGTIEGRRSAADITLFKGLGLAIEDLAAANFIYNEAVRLHKGTEIAF</sequence>
<dbReference type="FunFam" id="3.40.50.720:FF:000311">
    <property type="entry name" value="Ornithine cyclodeaminase"/>
    <property type="match status" value="1"/>
</dbReference>
<dbReference type="Pfam" id="PF02423">
    <property type="entry name" value="OCD_Mu_crystall"/>
    <property type="match status" value="1"/>
</dbReference>
<gene>
    <name evidence="2" type="ORF">CD191_23755</name>
</gene>
<organism evidence="2 3">
    <name type="scientific">Paenibacillus odorifer</name>
    <dbReference type="NCBI Taxonomy" id="189426"/>
    <lineage>
        <taxon>Bacteria</taxon>
        <taxon>Bacillati</taxon>
        <taxon>Bacillota</taxon>
        <taxon>Bacilli</taxon>
        <taxon>Bacillales</taxon>
        <taxon>Paenibacillaceae</taxon>
        <taxon>Paenibacillus</taxon>
    </lineage>
</organism>
<dbReference type="PIRSF" id="PIRSF001439">
    <property type="entry name" value="CryM"/>
    <property type="match status" value="1"/>
</dbReference>
<proteinExistence type="inferred from homology"/>
<protein>
    <submittedName>
        <fullName evidence="2">Ornithine cyclodeaminase</fullName>
    </submittedName>
</protein>
<comment type="similarity">
    <text evidence="1">Belongs to the ornithine cyclodeaminase/mu-crystallin family.</text>
</comment>
<dbReference type="PANTHER" id="PTHR13812:SF19">
    <property type="entry name" value="KETIMINE REDUCTASE MU-CRYSTALLIN"/>
    <property type="match status" value="1"/>
</dbReference>
<dbReference type="AlphaFoldDB" id="A0AAD0P4K7"/>
<evidence type="ECO:0000313" key="3">
    <source>
        <dbReference type="Proteomes" id="UP000249163"/>
    </source>
</evidence>
<evidence type="ECO:0000313" key="2">
    <source>
        <dbReference type="EMBL" id="AWV35414.1"/>
    </source>
</evidence>
<dbReference type="Gene3D" id="3.30.1780.10">
    <property type="entry name" value="ornithine cyclodeaminase, domain 1"/>
    <property type="match status" value="1"/>
</dbReference>
<dbReference type="GO" id="GO:0016491">
    <property type="term" value="F:oxidoreductase activity"/>
    <property type="evidence" value="ECO:0007669"/>
    <property type="project" value="UniProtKB-ARBA"/>
</dbReference>
<accession>A0AAD0P4K7</accession>
<dbReference type="GO" id="GO:0005737">
    <property type="term" value="C:cytoplasm"/>
    <property type="evidence" value="ECO:0007669"/>
    <property type="project" value="TreeGrafter"/>
</dbReference>
<evidence type="ECO:0000256" key="1">
    <source>
        <dbReference type="ARBA" id="ARBA00008903"/>
    </source>
</evidence>
<dbReference type="Proteomes" id="UP000249163">
    <property type="component" value="Chromosome"/>
</dbReference>
<dbReference type="InterPro" id="IPR036291">
    <property type="entry name" value="NAD(P)-bd_dom_sf"/>
</dbReference>